<dbReference type="Pfam" id="PF04406">
    <property type="entry name" value="TP6A_N"/>
    <property type="match status" value="1"/>
</dbReference>
<evidence type="ECO:0000259" key="12">
    <source>
        <dbReference type="Pfam" id="PF21180"/>
    </source>
</evidence>
<evidence type="ECO:0000256" key="5">
    <source>
        <dbReference type="ARBA" id="ARBA00022723"/>
    </source>
</evidence>
<dbReference type="EMBL" id="JAVRRG010000160">
    <property type="protein sequence ID" value="KAK5080020.1"/>
    <property type="molecule type" value="Genomic_DNA"/>
</dbReference>
<dbReference type="InterPro" id="IPR002815">
    <property type="entry name" value="Spo11/TopoVI_A"/>
</dbReference>
<keyword evidence="7 10" id="KW-0799">Topoisomerase</keyword>
<evidence type="ECO:0000259" key="11">
    <source>
        <dbReference type="Pfam" id="PF04406"/>
    </source>
</evidence>
<comment type="similarity">
    <text evidence="3 10">Belongs to the TOP6A family.</text>
</comment>
<comment type="caution">
    <text evidence="13">The sequence shown here is derived from an EMBL/GenBank/DDBJ whole genome shotgun (WGS) entry which is preliminary data.</text>
</comment>
<keyword evidence="6" id="KW-0460">Magnesium</keyword>
<keyword evidence="5" id="KW-0479">Metal-binding</keyword>
<evidence type="ECO:0000256" key="6">
    <source>
        <dbReference type="ARBA" id="ARBA00022842"/>
    </source>
</evidence>
<dbReference type="PRINTS" id="PR01550">
    <property type="entry name" value="TOP6AFAMILY"/>
</dbReference>
<dbReference type="Pfam" id="PF21180">
    <property type="entry name" value="TOP6A-Spo11_Toprim"/>
    <property type="match status" value="1"/>
</dbReference>
<dbReference type="PANTHER" id="PTHR10848:SF0">
    <property type="entry name" value="MEIOTIC RECOMBINATION PROTEIN SPO11"/>
    <property type="match status" value="1"/>
</dbReference>
<dbReference type="Gene3D" id="1.10.10.10">
    <property type="entry name" value="Winged helix-like DNA-binding domain superfamily/Winged helix DNA-binding domain"/>
    <property type="match status" value="1"/>
</dbReference>
<evidence type="ECO:0000256" key="1">
    <source>
        <dbReference type="ARBA" id="ARBA00000185"/>
    </source>
</evidence>
<keyword evidence="9 10" id="KW-0413">Isomerase</keyword>
<sequence length="413" mass="46216">MENDADSDMLDVPLPPGPSRHFNNSAYENSKVLTFINNTIDNINAALCVWPHGEVNVVLKRVKEIEHQRGTVNNASIGHGQTSKNAKMKVSYRQMKYSWPGNTPDEAWRFTCILAILHEINTAILSNITVTKRDIYYRQPELFRKQETVDRYIDDIAFTCGVTRKDLRVTASPKGLLCGLALTANDIFEPDNIPGARVQLVSSDLDDITAQHISHLRWILVVEKEASFKTLVEKRFDTQCSLGPGLIVTAKGYPDLNTHLFLRHILDLARTTSQPLPVFSLVDCDPDGLDIHRCYSTPPRPNIHEADASIPDLHWLGVDIIEWLGEKRVMDRCLTLTKRDRGRARGILGRMVEDDGEAVVGMGIGDGRSRMKRCLQTMLMLGVKAEIQAVDDEAVGGGLCGWLERGMVEARGY</sequence>
<gene>
    <name evidence="13" type="primary">SPO11</name>
    <name evidence="13" type="ORF">LTR24_008727</name>
</gene>
<evidence type="ECO:0000256" key="2">
    <source>
        <dbReference type="ARBA" id="ARBA00001946"/>
    </source>
</evidence>
<evidence type="ECO:0000256" key="7">
    <source>
        <dbReference type="ARBA" id="ARBA00023029"/>
    </source>
</evidence>
<evidence type="ECO:0000313" key="14">
    <source>
        <dbReference type="Proteomes" id="UP001345013"/>
    </source>
</evidence>
<dbReference type="CDD" id="cd00223">
    <property type="entry name" value="TOPRIM_TopoIIB_SPO"/>
    <property type="match status" value="1"/>
</dbReference>
<keyword evidence="14" id="KW-1185">Reference proteome</keyword>
<dbReference type="Proteomes" id="UP001345013">
    <property type="component" value="Unassembled WGS sequence"/>
</dbReference>
<dbReference type="Gene3D" id="3.40.1360.10">
    <property type="match status" value="1"/>
</dbReference>
<evidence type="ECO:0000256" key="8">
    <source>
        <dbReference type="ARBA" id="ARBA00023125"/>
    </source>
</evidence>
<dbReference type="SUPFAM" id="SSF56726">
    <property type="entry name" value="DNA topoisomerase IV, alpha subunit"/>
    <property type="match status" value="1"/>
</dbReference>
<feature type="domain" description="Topoisomerase 6 subunit A/Spo11 TOPRIM" evidence="12">
    <location>
        <begin position="219"/>
        <end position="392"/>
    </location>
</feature>
<protein>
    <recommendedName>
        <fullName evidence="4">DNA topoisomerase (ATP-hydrolyzing)</fullName>
        <ecNumber evidence="4">5.6.2.2</ecNumber>
    </recommendedName>
</protein>
<organism evidence="13 14">
    <name type="scientific">Lithohypha guttulata</name>
    <dbReference type="NCBI Taxonomy" id="1690604"/>
    <lineage>
        <taxon>Eukaryota</taxon>
        <taxon>Fungi</taxon>
        <taxon>Dikarya</taxon>
        <taxon>Ascomycota</taxon>
        <taxon>Pezizomycotina</taxon>
        <taxon>Eurotiomycetes</taxon>
        <taxon>Chaetothyriomycetidae</taxon>
        <taxon>Chaetothyriales</taxon>
        <taxon>Trichomeriaceae</taxon>
        <taxon>Lithohypha</taxon>
    </lineage>
</organism>
<keyword evidence="8 10" id="KW-0238">DNA-binding</keyword>
<dbReference type="PROSITE" id="PS52041">
    <property type="entry name" value="TOPO_IIB"/>
    <property type="match status" value="1"/>
</dbReference>
<reference evidence="13 14" key="1">
    <citation type="submission" date="2023-08" db="EMBL/GenBank/DDBJ databases">
        <title>Black Yeasts Isolated from many extreme environments.</title>
        <authorList>
            <person name="Coleine C."/>
            <person name="Stajich J.E."/>
            <person name="Selbmann L."/>
        </authorList>
    </citation>
    <scope>NUCLEOTIDE SEQUENCE [LARGE SCALE GENOMIC DNA]</scope>
    <source>
        <strain evidence="13 14">CCFEE 5885</strain>
    </source>
</reference>
<dbReference type="PANTHER" id="PTHR10848">
    <property type="entry name" value="MEIOTIC RECOMBINATION PROTEIN SPO11"/>
    <property type="match status" value="1"/>
</dbReference>
<proteinExistence type="inferred from homology"/>
<dbReference type="InterPro" id="IPR034136">
    <property type="entry name" value="TOPRIM_Topo6A/Spo11"/>
</dbReference>
<evidence type="ECO:0000256" key="3">
    <source>
        <dbReference type="ARBA" id="ARBA00006559"/>
    </source>
</evidence>
<name>A0ABR0JZ44_9EURO</name>
<dbReference type="EC" id="5.6.2.2" evidence="4"/>
<dbReference type="InterPro" id="IPR036388">
    <property type="entry name" value="WH-like_DNA-bd_sf"/>
</dbReference>
<comment type="cofactor">
    <cofactor evidence="2">
        <name>Mg(2+)</name>
        <dbReference type="ChEBI" id="CHEBI:18420"/>
    </cofactor>
</comment>
<evidence type="ECO:0000256" key="9">
    <source>
        <dbReference type="ARBA" id="ARBA00023235"/>
    </source>
</evidence>
<dbReference type="InterPro" id="IPR036078">
    <property type="entry name" value="Spo11/TopoVI_A_sf"/>
</dbReference>
<evidence type="ECO:0000256" key="4">
    <source>
        <dbReference type="ARBA" id="ARBA00012895"/>
    </source>
</evidence>
<feature type="domain" description="Spo11/DNA topoisomerase VI subunit A N-terminal" evidence="11">
    <location>
        <begin position="108"/>
        <end position="169"/>
    </location>
</feature>
<feature type="active site" description="O-(5'-phospho-DNA)-tyrosine intermediate" evidence="10">
    <location>
        <position position="137"/>
    </location>
</feature>
<accession>A0ABR0JZ44</accession>
<evidence type="ECO:0000313" key="13">
    <source>
        <dbReference type="EMBL" id="KAK5080020.1"/>
    </source>
</evidence>
<dbReference type="InterPro" id="IPR013049">
    <property type="entry name" value="Spo11/TopoVI_A_N"/>
</dbReference>
<comment type="catalytic activity">
    <reaction evidence="1 10">
        <text>ATP-dependent breakage, passage and rejoining of double-stranded DNA.</text>
        <dbReference type="EC" id="5.6.2.2"/>
    </reaction>
</comment>
<evidence type="ECO:0000256" key="10">
    <source>
        <dbReference type="PROSITE-ProRule" id="PRU01385"/>
    </source>
</evidence>